<organism evidence="2 3">
    <name type="scientific">Immersiella caudata</name>
    <dbReference type="NCBI Taxonomy" id="314043"/>
    <lineage>
        <taxon>Eukaryota</taxon>
        <taxon>Fungi</taxon>
        <taxon>Dikarya</taxon>
        <taxon>Ascomycota</taxon>
        <taxon>Pezizomycotina</taxon>
        <taxon>Sordariomycetes</taxon>
        <taxon>Sordariomycetidae</taxon>
        <taxon>Sordariales</taxon>
        <taxon>Lasiosphaeriaceae</taxon>
        <taxon>Immersiella</taxon>
    </lineage>
</organism>
<proteinExistence type="predicted"/>
<comment type="caution">
    <text evidence="2">The sequence shown here is derived from an EMBL/GenBank/DDBJ whole genome shotgun (WGS) entry which is preliminary data.</text>
</comment>
<protein>
    <submittedName>
        <fullName evidence="2">Uncharacterized protein</fullName>
    </submittedName>
</protein>
<feature type="compositionally biased region" description="Polar residues" evidence="1">
    <location>
        <begin position="43"/>
        <end position="52"/>
    </location>
</feature>
<dbReference type="EMBL" id="JAULSU010000005">
    <property type="protein sequence ID" value="KAK0617459.1"/>
    <property type="molecule type" value="Genomic_DNA"/>
</dbReference>
<evidence type="ECO:0000256" key="1">
    <source>
        <dbReference type="SAM" id="MobiDB-lite"/>
    </source>
</evidence>
<dbReference type="Proteomes" id="UP001175000">
    <property type="component" value="Unassembled WGS sequence"/>
</dbReference>
<sequence length="111" mass="12055">MWGTGIYNPNPQPNPQLVTDFLLWRARPESLLVSTPLEIRANQQPALTQHRSATGALSKPSSSSRPIGYLLRHSQYGAALLDGCSPNLRCPSAPGENAFDLAARCENESPL</sequence>
<accession>A0AA39WL80</accession>
<dbReference type="AlphaFoldDB" id="A0AA39WL80"/>
<keyword evidence="3" id="KW-1185">Reference proteome</keyword>
<name>A0AA39WL80_9PEZI</name>
<feature type="region of interest" description="Disordered" evidence="1">
    <location>
        <begin position="43"/>
        <end position="65"/>
    </location>
</feature>
<evidence type="ECO:0000313" key="2">
    <source>
        <dbReference type="EMBL" id="KAK0617459.1"/>
    </source>
</evidence>
<reference evidence="2" key="1">
    <citation type="submission" date="2023-06" db="EMBL/GenBank/DDBJ databases">
        <title>Genome-scale phylogeny and comparative genomics of the fungal order Sordariales.</title>
        <authorList>
            <consortium name="Lawrence Berkeley National Laboratory"/>
            <person name="Hensen N."/>
            <person name="Bonometti L."/>
            <person name="Westerberg I."/>
            <person name="Brannstrom I.O."/>
            <person name="Guillou S."/>
            <person name="Cros-Aarteil S."/>
            <person name="Calhoun S."/>
            <person name="Haridas S."/>
            <person name="Kuo A."/>
            <person name="Mondo S."/>
            <person name="Pangilinan J."/>
            <person name="Riley R."/>
            <person name="Labutti K."/>
            <person name="Andreopoulos B."/>
            <person name="Lipzen A."/>
            <person name="Chen C."/>
            <person name="Yanf M."/>
            <person name="Daum C."/>
            <person name="Ng V."/>
            <person name="Clum A."/>
            <person name="Steindorff A."/>
            <person name="Ohm R."/>
            <person name="Martin F."/>
            <person name="Silar P."/>
            <person name="Natvig D."/>
            <person name="Lalanne C."/>
            <person name="Gautier V."/>
            <person name="Ament-Velasquez S.L."/>
            <person name="Kruys A."/>
            <person name="Hutchinson M.I."/>
            <person name="Powell A.J."/>
            <person name="Barry K."/>
            <person name="Miller A.N."/>
            <person name="Grigoriev I.V."/>
            <person name="Debuchy R."/>
            <person name="Gladieux P."/>
            <person name="Thoren M.H."/>
            <person name="Johannesson H."/>
        </authorList>
    </citation>
    <scope>NUCLEOTIDE SEQUENCE</scope>
    <source>
        <strain evidence="2">CBS 606.72</strain>
    </source>
</reference>
<gene>
    <name evidence="2" type="ORF">B0T14DRAFT_270708</name>
</gene>
<evidence type="ECO:0000313" key="3">
    <source>
        <dbReference type="Proteomes" id="UP001175000"/>
    </source>
</evidence>